<dbReference type="RefSeq" id="WP_255965170.1">
    <property type="nucleotide sequence ID" value="NZ_JANFQF010000001.1"/>
</dbReference>
<evidence type="ECO:0000313" key="2">
    <source>
        <dbReference type="Proteomes" id="UP001524501"/>
    </source>
</evidence>
<gene>
    <name evidence="1" type="ORF">NOF53_01355</name>
</gene>
<comment type="caution">
    <text evidence="1">The sequence shown here is derived from an EMBL/GenBank/DDBJ whole genome shotgun (WGS) entry which is preliminary data.</text>
</comment>
<dbReference type="Gene3D" id="2.30.110.10">
    <property type="entry name" value="Electron Transport, Fmn-binding Protein, Chain A"/>
    <property type="match status" value="1"/>
</dbReference>
<keyword evidence="2" id="KW-1185">Reference proteome</keyword>
<dbReference type="InterPro" id="IPR012349">
    <property type="entry name" value="Split_barrel_FMN-bd"/>
</dbReference>
<accession>A0ABT1Q9J1</accession>
<sequence length="156" mass="17329">MSKPDTANVRLSPPSPQLMRLVNPLVRRALTTRSWGRRIRRQGLIEFTGRRTGRIMRVPVCLHDVDGGTLIFTERPWRFNFAGGAPVTVTHRGRVRRGRALLLDATPAEAGAAFRAALDDGASPFELGLKVPRGYVPTEAELAEIARSLIRVDYDD</sequence>
<dbReference type="EMBL" id="JANFQF010000001">
    <property type="protein sequence ID" value="MCQ4117835.1"/>
    <property type="molecule type" value="Genomic_DNA"/>
</dbReference>
<evidence type="ECO:0000313" key="1">
    <source>
        <dbReference type="EMBL" id="MCQ4117835.1"/>
    </source>
</evidence>
<name>A0ABT1Q9J1_9NOCA</name>
<dbReference type="Proteomes" id="UP001524501">
    <property type="component" value="Unassembled WGS sequence"/>
</dbReference>
<reference evidence="1 2" key="1">
    <citation type="submission" date="2022-07" db="EMBL/GenBank/DDBJ databases">
        <title>Degradation activity of malathion, p-nitrophenol and potential low-temperature adaptation strategy of Rhodococcus sp. FXJ9.536.</title>
        <authorList>
            <person name="Huang J."/>
            <person name="Huang Y."/>
        </authorList>
    </citation>
    <scope>NUCLEOTIDE SEQUENCE [LARGE SCALE GENOMIC DNA]</scope>
    <source>
        <strain evidence="1 2">FXJ9.536</strain>
    </source>
</reference>
<protein>
    <submittedName>
        <fullName evidence="1">GrhN</fullName>
    </submittedName>
</protein>
<proteinExistence type="predicted"/>
<organism evidence="1 2">
    <name type="scientific">Rhodococcus tibetensis</name>
    <dbReference type="NCBI Taxonomy" id="2965064"/>
    <lineage>
        <taxon>Bacteria</taxon>
        <taxon>Bacillati</taxon>
        <taxon>Actinomycetota</taxon>
        <taxon>Actinomycetes</taxon>
        <taxon>Mycobacteriales</taxon>
        <taxon>Nocardiaceae</taxon>
        <taxon>Rhodococcus</taxon>
    </lineage>
</organism>